<dbReference type="Pfam" id="PF19289">
    <property type="entry name" value="PmbA_TldD_3rd"/>
    <property type="match status" value="1"/>
</dbReference>
<dbReference type="InterPro" id="IPR045569">
    <property type="entry name" value="Metalloprtase-TldD/E_C"/>
</dbReference>
<comment type="similarity">
    <text evidence="1">Belongs to the peptidase U62 family.</text>
</comment>
<keyword evidence="3" id="KW-0378">Hydrolase</keyword>
<accession>A0A8T3UWW5</accession>
<keyword evidence="2" id="KW-0645">Protease</keyword>
<dbReference type="Proteomes" id="UP000763484">
    <property type="component" value="Unassembled WGS sequence"/>
</dbReference>
<dbReference type="InterPro" id="IPR051463">
    <property type="entry name" value="Peptidase_U62_metallo"/>
</dbReference>
<evidence type="ECO:0000256" key="3">
    <source>
        <dbReference type="ARBA" id="ARBA00022801"/>
    </source>
</evidence>
<feature type="domain" description="Metalloprotease TldD/E N-terminal" evidence="5">
    <location>
        <begin position="29"/>
        <end position="80"/>
    </location>
</feature>
<reference evidence="7 8" key="1">
    <citation type="submission" date="2020-09" db="EMBL/GenBank/DDBJ databases">
        <title>Genomic characterization of a novel Parvarchaeota family in acid mine drainage sediments.</title>
        <authorList>
            <person name="Luo Z.-H."/>
        </authorList>
    </citation>
    <scope>NUCLEOTIDE SEQUENCE [LARGE SCALE GENOMIC DNA]</scope>
    <source>
        <strain evidence="7">TL1-5_bins.178</strain>
    </source>
</reference>
<proteinExistence type="inferred from homology"/>
<evidence type="ECO:0000259" key="6">
    <source>
        <dbReference type="Pfam" id="PF19289"/>
    </source>
</evidence>
<evidence type="ECO:0000256" key="4">
    <source>
        <dbReference type="ARBA" id="ARBA00023049"/>
    </source>
</evidence>
<evidence type="ECO:0000259" key="5">
    <source>
        <dbReference type="Pfam" id="PF01523"/>
    </source>
</evidence>
<dbReference type="PANTHER" id="PTHR30624">
    <property type="entry name" value="UNCHARACTERIZED PROTEIN TLDD AND PMBA"/>
    <property type="match status" value="1"/>
</dbReference>
<organism evidence="7 8">
    <name type="scientific">Candidatus Acidifodinimicrobium mancum</name>
    <dbReference type="NCBI Taxonomy" id="2898728"/>
    <lineage>
        <taxon>Archaea</taxon>
        <taxon>Candidatus Parvarchaeota</taxon>
        <taxon>Candidatus Acidifodinimicrobiaceae</taxon>
        <taxon>Candidatus Acidifodinimicrobium</taxon>
    </lineage>
</organism>
<name>A0A8T3UWW5_9ARCH</name>
<dbReference type="GO" id="GO:0008237">
    <property type="term" value="F:metallopeptidase activity"/>
    <property type="evidence" value="ECO:0007669"/>
    <property type="project" value="UniProtKB-KW"/>
</dbReference>
<evidence type="ECO:0000313" key="7">
    <source>
        <dbReference type="EMBL" id="MBE5727947.1"/>
    </source>
</evidence>
<sequence>MSEFSDYFNFSERLLKRLRNKVDFSQINLESSVSKGVWITNGKLNIAEEGDEVLIGIRFSKKGKVGFVSSNLPNKFDIYDEVNRLSEKIDRTSKFEINDISPDVNAVNEKYEVRENGDKIEELNLDKLGKDANVISEYLQEKKTKTNNVFFGVTLIRNVFMDSTGSLIESKIPLINSLVTLVIDELNPITRYFQTGYTGTYSDLHSKLMDKLKDEINILHKVSKNTNKIIPKKYNVVVGSEISGLMAHESVGHPLELDRVFGREQAQGGSSYFDKGDVSNRRRIGSDKVNIFDDPTISGSYGFYKFDSEGTKASKRKLIDKGIVNSFLMDRSYARKIGMQSNAALRSANAAAEPIIRMANTYVEPDNITFEDLLEQAKDGIYIKSFNEWNINETRENQKYVGLEAYYIKNGKLGELIKDPVIEITTKSLWNNVAAVDKNLEFTAATCGKGDPMQGIPVFIGGPNMLIEGVTVY</sequence>
<dbReference type="AlphaFoldDB" id="A0A8T3UWW5"/>
<dbReference type="EMBL" id="JADFAQ010000014">
    <property type="protein sequence ID" value="MBE5727947.1"/>
    <property type="molecule type" value="Genomic_DNA"/>
</dbReference>
<dbReference type="InterPro" id="IPR035068">
    <property type="entry name" value="TldD/PmbA_N"/>
</dbReference>
<keyword evidence="4" id="KW-0482">Metalloprotease</keyword>
<dbReference type="InterPro" id="IPR036059">
    <property type="entry name" value="TldD/PmbA_sf"/>
</dbReference>
<comment type="caution">
    <text evidence="7">The sequence shown here is derived from an EMBL/GenBank/DDBJ whole genome shotgun (WGS) entry which is preliminary data.</text>
</comment>
<gene>
    <name evidence="7" type="ORF">IHE50_00835</name>
</gene>
<feature type="domain" description="Metalloprotease TldD/E C-terminal" evidence="6">
    <location>
        <begin position="232"/>
        <end position="472"/>
    </location>
</feature>
<protein>
    <submittedName>
        <fullName evidence="7">TldD/PmbA family protein</fullName>
    </submittedName>
</protein>
<evidence type="ECO:0000256" key="2">
    <source>
        <dbReference type="ARBA" id="ARBA00022670"/>
    </source>
</evidence>
<evidence type="ECO:0000256" key="1">
    <source>
        <dbReference type="ARBA" id="ARBA00005836"/>
    </source>
</evidence>
<evidence type="ECO:0000313" key="8">
    <source>
        <dbReference type="Proteomes" id="UP000763484"/>
    </source>
</evidence>
<dbReference type="GO" id="GO:0005829">
    <property type="term" value="C:cytosol"/>
    <property type="evidence" value="ECO:0007669"/>
    <property type="project" value="TreeGrafter"/>
</dbReference>
<dbReference type="GO" id="GO:0006508">
    <property type="term" value="P:proteolysis"/>
    <property type="evidence" value="ECO:0007669"/>
    <property type="project" value="UniProtKB-KW"/>
</dbReference>
<dbReference type="Pfam" id="PF01523">
    <property type="entry name" value="PmbA_TldD_1st"/>
    <property type="match status" value="1"/>
</dbReference>
<dbReference type="Gene3D" id="3.30.2290.10">
    <property type="entry name" value="PmbA/TldD superfamily"/>
    <property type="match status" value="1"/>
</dbReference>
<dbReference type="InterPro" id="IPR002510">
    <property type="entry name" value="Metalloprtase-TldD/E_N"/>
</dbReference>
<dbReference type="PANTHER" id="PTHR30624:SF11">
    <property type="entry name" value="ZINC-DEPENDENT PROTEASE, TLDD_PMBA FAMILY"/>
    <property type="match status" value="1"/>
</dbReference>
<dbReference type="SUPFAM" id="SSF111283">
    <property type="entry name" value="Putative modulator of DNA gyrase, PmbA/TldD"/>
    <property type="match status" value="1"/>
</dbReference>